<reference evidence="3" key="1">
    <citation type="journal article" date="2019" name="Int. J. Syst. Evol. Microbiol.">
        <title>The Global Catalogue of Microorganisms (GCM) 10K type strain sequencing project: providing services to taxonomists for standard genome sequencing and annotation.</title>
        <authorList>
            <consortium name="The Broad Institute Genomics Platform"/>
            <consortium name="The Broad Institute Genome Sequencing Center for Infectious Disease"/>
            <person name="Wu L."/>
            <person name="Ma J."/>
        </authorList>
    </citation>
    <scope>NUCLEOTIDE SEQUENCE [LARGE SCALE GENOMIC DNA]</scope>
    <source>
        <strain evidence="3">CGMCC 4.7466</strain>
    </source>
</reference>
<gene>
    <name evidence="2" type="ORF">ACFPFU_08970</name>
</gene>
<evidence type="ECO:0000256" key="1">
    <source>
        <dbReference type="SAM" id="Phobius"/>
    </source>
</evidence>
<accession>A0ABV9SZF7</accession>
<sequence>MQTLMTLLIFTFAYGLLFLSFFPEKSRSKISKITVTAKKAMHRDDLAWPFFLSFLGGYIVASLIVYLIRDSI</sequence>
<keyword evidence="1" id="KW-0472">Membrane</keyword>
<evidence type="ECO:0000313" key="2">
    <source>
        <dbReference type="EMBL" id="MFC4871815.1"/>
    </source>
</evidence>
<comment type="caution">
    <text evidence="2">The sequence shown here is derived from an EMBL/GenBank/DDBJ whole genome shotgun (WGS) entry which is preliminary data.</text>
</comment>
<keyword evidence="1" id="KW-1133">Transmembrane helix</keyword>
<feature type="transmembrane region" description="Helical" evidence="1">
    <location>
        <begin position="46"/>
        <end position="68"/>
    </location>
</feature>
<protein>
    <submittedName>
        <fullName evidence="2">Uncharacterized protein</fullName>
    </submittedName>
</protein>
<dbReference type="RefSeq" id="WP_377063640.1">
    <property type="nucleotide sequence ID" value="NZ_JBHSJJ010000004.1"/>
</dbReference>
<organism evidence="2 3">
    <name type="scientific">Negadavirga shengliensis</name>
    <dbReference type="NCBI Taxonomy" id="1389218"/>
    <lineage>
        <taxon>Bacteria</taxon>
        <taxon>Pseudomonadati</taxon>
        <taxon>Bacteroidota</taxon>
        <taxon>Cytophagia</taxon>
        <taxon>Cytophagales</taxon>
        <taxon>Cyclobacteriaceae</taxon>
        <taxon>Negadavirga</taxon>
    </lineage>
</organism>
<dbReference type="Proteomes" id="UP001595818">
    <property type="component" value="Unassembled WGS sequence"/>
</dbReference>
<keyword evidence="3" id="KW-1185">Reference proteome</keyword>
<keyword evidence="1" id="KW-0812">Transmembrane</keyword>
<dbReference type="EMBL" id="JBHSJJ010000004">
    <property type="protein sequence ID" value="MFC4871815.1"/>
    <property type="molecule type" value="Genomic_DNA"/>
</dbReference>
<name>A0ABV9SZF7_9BACT</name>
<proteinExistence type="predicted"/>
<evidence type="ECO:0000313" key="3">
    <source>
        <dbReference type="Proteomes" id="UP001595818"/>
    </source>
</evidence>
<feature type="transmembrane region" description="Helical" evidence="1">
    <location>
        <begin position="6"/>
        <end position="22"/>
    </location>
</feature>